<dbReference type="InterPro" id="IPR013024">
    <property type="entry name" value="GGCT-like"/>
</dbReference>
<dbReference type="GO" id="GO:0005737">
    <property type="term" value="C:cytoplasm"/>
    <property type="evidence" value="ECO:0007669"/>
    <property type="project" value="TreeGrafter"/>
</dbReference>
<dbReference type="AlphaFoldDB" id="A0A1W5DAG4"/>
<evidence type="ECO:0000256" key="1">
    <source>
        <dbReference type="ARBA" id="ARBA00012344"/>
    </source>
</evidence>
<dbReference type="GO" id="GO:0006751">
    <property type="term" value="P:glutathione catabolic process"/>
    <property type="evidence" value="ECO:0007669"/>
    <property type="project" value="InterPro"/>
</dbReference>
<reference evidence="4" key="1">
    <citation type="submission" date="2017-03" db="EMBL/GenBank/DDBJ databases">
        <authorList>
            <person name="Sharma R."/>
            <person name="Thines M."/>
        </authorList>
    </citation>
    <scope>NUCLEOTIDE SEQUENCE [LARGE SCALE GENOMIC DNA]</scope>
</reference>
<keyword evidence="2" id="KW-0456">Lyase</keyword>
<dbReference type="Proteomes" id="UP000192927">
    <property type="component" value="Unassembled WGS sequence"/>
</dbReference>
<dbReference type="GO" id="GO:0061928">
    <property type="term" value="F:glutathione specific gamma-glutamylcyclotransferase activity"/>
    <property type="evidence" value="ECO:0007669"/>
    <property type="project" value="UniProtKB-EC"/>
</dbReference>
<evidence type="ECO:0000256" key="2">
    <source>
        <dbReference type="ARBA" id="ARBA00023239"/>
    </source>
</evidence>
<accession>A0A1W5DAG4</accession>
<dbReference type="EMBL" id="FWEW01003623">
    <property type="protein sequence ID" value="SLM40133.1"/>
    <property type="molecule type" value="Genomic_DNA"/>
</dbReference>
<dbReference type="PANTHER" id="PTHR12192">
    <property type="entry name" value="CATION TRANSPORT PROTEIN CHAC-RELATED"/>
    <property type="match status" value="1"/>
</dbReference>
<dbReference type="InterPro" id="IPR036568">
    <property type="entry name" value="GGCT-like_sf"/>
</dbReference>
<organism evidence="3 4">
    <name type="scientific">Lasallia pustulata</name>
    <dbReference type="NCBI Taxonomy" id="136370"/>
    <lineage>
        <taxon>Eukaryota</taxon>
        <taxon>Fungi</taxon>
        <taxon>Dikarya</taxon>
        <taxon>Ascomycota</taxon>
        <taxon>Pezizomycotina</taxon>
        <taxon>Lecanoromycetes</taxon>
        <taxon>OSLEUM clade</taxon>
        <taxon>Umbilicariomycetidae</taxon>
        <taxon>Umbilicariales</taxon>
        <taxon>Umbilicariaceae</taxon>
        <taxon>Lasallia</taxon>
    </lineage>
</organism>
<dbReference type="CDD" id="cd06661">
    <property type="entry name" value="GGCT_like"/>
    <property type="match status" value="1"/>
</dbReference>
<dbReference type="SUPFAM" id="SSF110857">
    <property type="entry name" value="Gamma-glutamyl cyclotransferase-like"/>
    <property type="match status" value="1"/>
</dbReference>
<name>A0A1W5DAG4_9LECA</name>
<protein>
    <recommendedName>
        <fullName evidence="1">glutathione-specific gamma-glutamylcyclotransferase</fullName>
        <ecNumber evidence="1">4.3.2.7</ecNumber>
    </recommendedName>
</protein>
<dbReference type="InterPro" id="IPR006840">
    <property type="entry name" value="ChaC"/>
</dbReference>
<proteinExistence type="predicted"/>
<evidence type="ECO:0000313" key="4">
    <source>
        <dbReference type="Proteomes" id="UP000192927"/>
    </source>
</evidence>
<evidence type="ECO:0000313" key="3">
    <source>
        <dbReference type="EMBL" id="SLM40133.1"/>
    </source>
</evidence>
<sequence>MADVWTDDEEDEFWLFGYGSLIWKPPPNFGLCSARTADGYQHILKCNQTGVCRAMLMDMSAASGNEDHRGTPAAPGRVVTLIERSFWETLVDQHATTEDHVWGAVYRIESSKVEEVKKYLDIREANGYSIQDTEFHPADPSLPPIKCTVYIGLPHNPQFMGAQDPQALAEHISRSAGPSGENKEYLFMLEEALEDLSDDSGDAHVTDLARRVKAIEELSLRSYMDEGSTGYGITDHAVAREINRVESGESKHEQEEVEKLR</sequence>
<dbReference type="EC" id="4.3.2.7" evidence="1"/>
<keyword evidence="4" id="KW-1185">Reference proteome</keyword>
<dbReference type="Pfam" id="PF04752">
    <property type="entry name" value="ChaC"/>
    <property type="match status" value="1"/>
</dbReference>
<dbReference type="PANTHER" id="PTHR12192:SF2">
    <property type="entry name" value="GLUTATHIONE-SPECIFIC GAMMA-GLUTAMYLCYCLOTRANSFERASE 2"/>
    <property type="match status" value="1"/>
</dbReference>
<dbReference type="Gene3D" id="3.10.490.10">
    <property type="entry name" value="Gamma-glutamyl cyclotransferase-like"/>
    <property type="match status" value="1"/>
</dbReference>